<protein>
    <submittedName>
        <fullName evidence="1">Uncharacterized protein</fullName>
    </submittedName>
</protein>
<dbReference type="AlphaFoldDB" id="A0A8J6IXV0"/>
<comment type="caution">
    <text evidence="1">The sequence shown here is derived from an EMBL/GenBank/DDBJ whole genome shotgun (WGS) entry which is preliminary data.</text>
</comment>
<gene>
    <name evidence="1" type="ORF">H8S55_06500</name>
</gene>
<evidence type="ECO:0000313" key="2">
    <source>
        <dbReference type="Proteomes" id="UP000602260"/>
    </source>
</evidence>
<proteinExistence type="predicted"/>
<keyword evidence="2" id="KW-1185">Reference proteome</keyword>
<reference evidence="1" key="1">
    <citation type="submission" date="2020-08" db="EMBL/GenBank/DDBJ databases">
        <title>Genome public.</title>
        <authorList>
            <person name="Liu C."/>
            <person name="Sun Q."/>
        </authorList>
    </citation>
    <scope>NUCLEOTIDE SEQUENCE</scope>
    <source>
        <strain evidence="1">BX5</strain>
    </source>
</reference>
<name>A0A8J6IXV0_9FIRM</name>
<evidence type="ECO:0000313" key="1">
    <source>
        <dbReference type="EMBL" id="MBC5716965.1"/>
    </source>
</evidence>
<accession>A0A8J6IXV0</accession>
<dbReference type="RefSeq" id="WP_186878280.1">
    <property type="nucleotide sequence ID" value="NZ_JACOPN010000003.1"/>
</dbReference>
<organism evidence="1 2">
    <name type="scientific">Flintibacter faecis</name>
    <dbReference type="NCBI Taxonomy" id="2763047"/>
    <lineage>
        <taxon>Bacteria</taxon>
        <taxon>Bacillati</taxon>
        <taxon>Bacillota</taxon>
        <taxon>Clostridia</taxon>
        <taxon>Eubacteriales</taxon>
        <taxon>Flintibacter</taxon>
    </lineage>
</organism>
<dbReference type="EMBL" id="JACOPN010000003">
    <property type="protein sequence ID" value="MBC5716965.1"/>
    <property type="molecule type" value="Genomic_DNA"/>
</dbReference>
<dbReference type="Proteomes" id="UP000602260">
    <property type="component" value="Unassembled WGS sequence"/>
</dbReference>
<sequence>MPWIISNGKSYVEIIGNNQMITTAYIDRAHTFNNKKTAEKYCSLLPKAMKNLKYKVIFISNPNPENPDLQLELLTPEFYLTRLKNFSDFIHTIQCQRETLVTGQRKAELEIEDIEHAAEFYNLDASHGYQLYKLLHDARVRRRKCKNAIAWIDFILEQRPERFVENDPSARIVGTRSRDYAPRALPELFEWENEGQTNISVS</sequence>